<dbReference type="EMBL" id="CAJA01000170">
    <property type="protein sequence ID" value="CCH73284.1"/>
    <property type="molecule type" value="Genomic_DNA"/>
</dbReference>
<accession>W6K3H7</accession>
<dbReference type="InterPro" id="IPR009003">
    <property type="entry name" value="Peptidase_S1_PA"/>
</dbReference>
<dbReference type="STRING" id="1193182.BN11_2510002"/>
<comment type="caution">
    <text evidence="1">The sequence shown here is derived from an EMBL/GenBank/DDBJ whole genome shotgun (WGS) entry which is preliminary data.</text>
</comment>
<name>W6K3H7_9MICO</name>
<reference evidence="1 2" key="1">
    <citation type="journal article" date="2013" name="ISME J.">
        <title>A metabolic model for members of the genus Tetrasphaera involved in enhanced biological phosphorus removal.</title>
        <authorList>
            <person name="Kristiansen R."/>
            <person name="Nguyen H.T.T."/>
            <person name="Saunders A.M."/>
            <person name="Nielsen J.L."/>
            <person name="Wimmer R."/>
            <person name="Le V.Q."/>
            <person name="McIlroy S.J."/>
            <person name="Petrovski S."/>
            <person name="Seviour R.J."/>
            <person name="Calteau A."/>
            <person name="Nielsen K.L."/>
            <person name="Nielsen P.H."/>
        </authorList>
    </citation>
    <scope>NUCLEOTIDE SEQUENCE [LARGE SCALE GENOMIC DNA]</scope>
    <source>
        <strain evidence="1 2">Ben110</strain>
    </source>
</reference>
<protein>
    <recommendedName>
        <fullName evidence="3">Serine protease</fullName>
    </recommendedName>
</protein>
<evidence type="ECO:0000313" key="2">
    <source>
        <dbReference type="Proteomes" id="UP000035763"/>
    </source>
</evidence>
<dbReference type="SUPFAM" id="SSF52540">
    <property type="entry name" value="P-loop containing nucleoside triphosphate hydrolases"/>
    <property type="match status" value="1"/>
</dbReference>
<evidence type="ECO:0000313" key="1">
    <source>
        <dbReference type="EMBL" id="CCH73284.1"/>
    </source>
</evidence>
<dbReference type="InterPro" id="IPR043504">
    <property type="entry name" value="Peptidase_S1_PA_chymotrypsin"/>
</dbReference>
<evidence type="ECO:0008006" key="3">
    <source>
        <dbReference type="Google" id="ProtNLM"/>
    </source>
</evidence>
<dbReference type="SUPFAM" id="SSF50494">
    <property type="entry name" value="Trypsin-like serine proteases"/>
    <property type="match status" value="1"/>
</dbReference>
<dbReference type="Pfam" id="PF13365">
    <property type="entry name" value="Trypsin_2"/>
    <property type="match status" value="1"/>
</dbReference>
<sequence>MSDEHGKVVVDERRLQEYVVRLLSPNTGATIGTGFFVGPSLILTNSHVVQGITSVGIRWEAAPGGRWEGTGTVLAASPARTDDQPLWPFPDLALIETTDLADHECVLIENTPTLASSNFGSGFTLWGYPQRGSERHPAGDPAKSSVVGHGSWGWGYLRVSGDWIGRGMSGSPCVSHDRGTVAGIVAGTLSPHHTDGGWFTLLAEAAHFPDEQLPSNEQKLTARLRSIIQTSQAAITAQPQRWSRVISFTMPTTPRLGAPKEPYQRRELSSPAELLLADNTIIDYLFYGDVLDAAEQWAYGPEPLRLATITGSGGTGKSRFARELAIRLTTNGWFCAEYRELGPSTLPLSRARVPRFITVDYAENLAPEVDILLKWLQQGVSPTAPARVLLLSREPTEPTATGGTPRSLPDSTDANVRAVIADRWPITTTVRPLTPGERQHLYEAAVDALSRAWNHTAGTVEQIDLHDQQYETALGVTYAALDTVLRQEMKANHPSATETHSSAVTETPADRVLGHEARYWSLTAPTGISDKQVAQAMAIATLFRGETTADLIAILEVCGWTAVESRELGAWAGRYYGGGPQVAPLRPDRLGERLIERALLLDQAAPSLARLFQAATTTQCAHAINTLARAATYSTTAQHALKAVVQPLLLDLATRATTPTPDGPLPGKGALAVALVDLLVGPHGGLITNSGSP</sequence>
<dbReference type="OrthoDB" id="9766361at2"/>
<dbReference type="Gene3D" id="2.40.10.10">
    <property type="entry name" value="Trypsin-like serine proteases"/>
    <property type="match status" value="1"/>
</dbReference>
<dbReference type="RefSeq" id="WP_053084119.1">
    <property type="nucleotide sequence ID" value="NZ_HG764815.1"/>
</dbReference>
<dbReference type="InterPro" id="IPR027417">
    <property type="entry name" value="P-loop_NTPase"/>
</dbReference>
<keyword evidence="2" id="KW-1185">Reference proteome</keyword>
<gene>
    <name evidence="1" type="ORF">BN11_2510002</name>
</gene>
<proteinExistence type="predicted"/>
<dbReference type="AlphaFoldDB" id="W6K3H7"/>
<dbReference type="Proteomes" id="UP000035763">
    <property type="component" value="Unassembled WGS sequence"/>
</dbReference>
<organism evidence="1 2">
    <name type="scientific">Nostocoides australiense Ben110</name>
    <dbReference type="NCBI Taxonomy" id="1193182"/>
    <lineage>
        <taxon>Bacteria</taxon>
        <taxon>Bacillati</taxon>
        <taxon>Actinomycetota</taxon>
        <taxon>Actinomycetes</taxon>
        <taxon>Micrococcales</taxon>
        <taxon>Intrasporangiaceae</taxon>
        <taxon>Nostocoides</taxon>
    </lineage>
</organism>